<dbReference type="Gene3D" id="3.40.50.720">
    <property type="entry name" value="NAD(P)-binding Rossmann-like Domain"/>
    <property type="match status" value="1"/>
</dbReference>
<dbReference type="InterPro" id="IPR036291">
    <property type="entry name" value="NAD(P)-bd_dom_sf"/>
</dbReference>
<dbReference type="STRING" id="1891675.B1H58_19325"/>
<proteinExistence type="predicted"/>
<organism evidence="1 2">
    <name type="scientific">Pantoea alhagi</name>
    <dbReference type="NCBI Taxonomy" id="1891675"/>
    <lineage>
        <taxon>Bacteria</taxon>
        <taxon>Pseudomonadati</taxon>
        <taxon>Pseudomonadota</taxon>
        <taxon>Gammaproteobacteria</taxon>
        <taxon>Enterobacterales</taxon>
        <taxon>Erwiniaceae</taxon>
        <taxon>Pantoea</taxon>
    </lineage>
</organism>
<name>A0A1W6BA94_9GAMM</name>
<dbReference type="SUPFAM" id="SSF51735">
    <property type="entry name" value="NAD(P)-binding Rossmann-fold domains"/>
    <property type="match status" value="1"/>
</dbReference>
<dbReference type="EMBL" id="CP019706">
    <property type="protein sequence ID" value="ARJ43987.1"/>
    <property type="molecule type" value="Genomic_DNA"/>
</dbReference>
<dbReference type="KEGG" id="palh:B1H58_19325"/>
<evidence type="ECO:0000313" key="2">
    <source>
        <dbReference type="Proteomes" id="UP000192900"/>
    </source>
</evidence>
<sequence length="78" mass="9068">MLQRVSVCNEYPVFRWRFQPEVKHTGRHAHLLLHKVQNVKAGDWFIVHSVAGGLGLIVTRWASRLGFKIIPVVREQRP</sequence>
<gene>
    <name evidence="1" type="ORF">B1H58_19325</name>
</gene>
<reference evidence="1 2" key="1">
    <citation type="submission" date="2017-02" db="EMBL/GenBank/DDBJ databases">
        <title>Complete genome sequence of the drought resistance-promoting endophyte Pantoea alhagi LTYR-11Z.</title>
        <authorList>
            <person name="Zhang L."/>
        </authorList>
    </citation>
    <scope>NUCLEOTIDE SEQUENCE [LARGE SCALE GENOMIC DNA]</scope>
    <source>
        <strain evidence="1 2">LTYR-11Z</strain>
    </source>
</reference>
<evidence type="ECO:0000313" key="1">
    <source>
        <dbReference type="EMBL" id="ARJ43987.1"/>
    </source>
</evidence>
<accession>A0A1W6BA94</accession>
<keyword evidence="2" id="KW-1185">Reference proteome</keyword>
<dbReference type="Proteomes" id="UP000192900">
    <property type="component" value="Chromosome"/>
</dbReference>
<dbReference type="AlphaFoldDB" id="A0A1W6BA94"/>
<protein>
    <submittedName>
        <fullName evidence="1">Uncharacterized protein</fullName>
    </submittedName>
</protein>